<evidence type="ECO:0000259" key="4">
    <source>
        <dbReference type="PROSITE" id="PS50144"/>
    </source>
</evidence>
<dbReference type="InterPro" id="IPR011333">
    <property type="entry name" value="SKP1/BTB/POZ_sf"/>
</dbReference>
<evidence type="ECO:0000313" key="5">
    <source>
        <dbReference type="EMBL" id="CAL5005187.1"/>
    </source>
</evidence>
<dbReference type="Gene3D" id="1.25.40.420">
    <property type="match status" value="1"/>
</dbReference>
<dbReference type="InterPro" id="IPR056423">
    <property type="entry name" value="BACK_BPM_SPOP"/>
</dbReference>
<keyword evidence="6" id="KW-1185">Reference proteome</keyword>
<dbReference type="PANTHER" id="PTHR26379:SF469">
    <property type="entry name" value="MAB1"/>
    <property type="match status" value="1"/>
</dbReference>
<dbReference type="SMART" id="SM00225">
    <property type="entry name" value="BTB"/>
    <property type="match status" value="1"/>
</dbReference>
<proteinExistence type="inferred from homology"/>
<accession>A0ABC9BSG7</accession>
<protein>
    <submittedName>
        <fullName evidence="5">Uncharacterized protein</fullName>
    </submittedName>
</protein>
<sequence length="327" mass="36305">MLSAGLLRFKLDYEQIQHLAIGDVVSSENFSARDYLWKINCYPHGVEIDGKNEHLSLYAQLVSKSKNVKAFFNAMMVGIDGKLSSSDVRRSVEVHLSEGGIQWGWNRFIKRSDLLPYVMNGMVTIACLVRVLGDSNMPVPPPSDLATHLGHLLDRTLGTDVSFIVGGEAFPAHRALLAARSPVFCAELFGSMADATMPSITLQDIDPAAFRVMLRFIYTDDLPPDDEFGDSPVDMMLHLLAVADRYALERLKVMCELKLWENVSVDTAASILACAETYSCPKLKTKCMEFFAVKENFKKAALTDGFVMLLQKYPTLADELLGRILGI</sequence>
<comment type="pathway">
    <text evidence="1">Protein modification; protein ubiquitination.</text>
</comment>
<evidence type="ECO:0000256" key="2">
    <source>
        <dbReference type="ARBA" id="ARBA00010846"/>
    </source>
</evidence>
<dbReference type="InterPro" id="IPR002083">
    <property type="entry name" value="MATH/TRAF_dom"/>
</dbReference>
<dbReference type="Pfam" id="PF22486">
    <property type="entry name" value="MATH_2"/>
    <property type="match status" value="1"/>
</dbReference>
<comment type="similarity">
    <text evidence="2">Belongs to the Tdpoz family.</text>
</comment>
<dbReference type="InterPro" id="IPR008974">
    <property type="entry name" value="TRAF-like"/>
</dbReference>
<evidence type="ECO:0000313" key="6">
    <source>
        <dbReference type="Proteomes" id="UP001497457"/>
    </source>
</evidence>
<dbReference type="CDD" id="cd00121">
    <property type="entry name" value="MATH"/>
    <property type="match status" value="1"/>
</dbReference>
<dbReference type="AlphaFoldDB" id="A0ABC9BSG7"/>
<dbReference type="SUPFAM" id="SSF49599">
    <property type="entry name" value="TRAF domain-like"/>
    <property type="match status" value="1"/>
</dbReference>
<dbReference type="Pfam" id="PF24570">
    <property type="entry name" value="BACK_BPM_SPOP"/>
    <property type="match status" value="1"/>
</dbReference>
<evidence type="ECO:0000259" key="3">
    <source>
        <dbReference type="PROSITE" id="PS50097"/>
    </source>
</evidence>
<name>A0ABC9BSG7_9POAL</name>
<dbReference type="SUPFAM" id="SSF54695">
    <property type="entry name" value="POZ domain"/>
    <property type="match status" value="1"/>
</dbReference>
<dbReference type="Gene3D" id="3.30.710.10">
    <property type="entry name" value="Potassium Channel Kv1.1, Chain A"/>
    <property type="match status" value="1"/>
</dbReference>
<dbReference type="InterPro" id="IPR000210">
    <property type="entry name" value="BTB/POZ_dom"/>
</dbReference>
<dbReference type="Gene3D" id="2.60.210.10">
    <property type="entry name" value="Apoptosis, Tumor Necrosis Factor Receptor Associated Protein 2, Chain A"/>
    <property type="match status" value="1"/>
</dbReference>
<reference evidence="5" key="1">
    <citation type="submission" date="2024-10" db="EMBL/GenBank/DDBJ databases">
        <authorList>
            <person name="Ryan C."/>
        </authorList>
    </citation>
    <scope>NUCLEOTIDE SEQUENCE [LARGE SCALE GENOMIC DNA]</scope>
</reference>
<dbReference type="EMBL" id="OZ075137">
    <property type="protein sequence ID" value="CAL5005187.1"/>
    <property type="molecule type" value="Genomic_DNA"/>
</dbReference>
<dbReference type="Pfam" id="PF00651">
    <property type="entry name" value="BTB"/>
    <property type="match status" value="1"/>
</dbReference>
<dbReference type="PROSITE" id="PS50097">
    <property type="entry name" value="BTB"/>
    <property type="match status" value="1"/>
</dbReference>
<dbReference type="Proteomes" id="UP001497457">
    <property type="component" value="Chromosome 27b"/>
</dbReference>
<gene>
    <name evidence="5" type="ORF">URODEC1_LOCUS67315</name>
</gene>
<dbReference type="PANTHER" id="PTHR26379">
    <property type="entry name" value="BTB/POZ AND MATH DOMAIN-CONTAINING PROTEIN 1"/>
    <property type="match status" value="1"/>
</dbReference>
<organism evidence="5 6">
    <name type="scientific">Urochloa decumbens</name>
    <dbReference type="NCBI Taxonomy" id="240449"/>
    <lineage>
        <taxon>Eukaryota</taxon>
        <taxon>Viridiplantae</taxon>
        <taxon>Streptophyta</taxon>
        <taxon>Embryophyta</taxon>
        <taxon>Tracheophyta</taxon>
        <taxon>Spermatophyta</taxon>
        <taxon>Magnoliopsida</taxon>
        <taxon>Liliopsida</taxon>
        <taxon>Poales</taxon>
        <taxon>Poaceae</taxon>
        <taxon>PACMAD clade</taxon>
        <taxon>Panicoideae</taxon>
        <taxon>Panicodae</taxon>
        <taxon>Paniceae</taxon>
        <taxon>Melinidinae</taxon>
        <taxon>Urochloa</taxon>
    </lineage>
</organism>
<dbReference type="InterPro" id="IPR045005">
    <property type="entry name" value="BPM1-6"/>
</dbReference>
<feature type="domain" description="BTB" evidence="3">
    <location>
        <begin position="159"/>
        <end position="226"/>
    </location>
</feature>
<dbReference type="PROSITE" id="PS50144">
    <property type="entry name" value="MATH"/>
    <property type="match status" value="1"/>
</dbReference>
<evidence type="ECO:0000256" key="1">
    <source>
        <dbReference type="ARBA" id="ARBA00004906"/>
    </source>
</evidence>
<feature type="domain" description="MATH" evidence="4">
    <location>
        <begin position="6"/>
        <end position="129"/>
    </location>
</feature>